<gene>
    <name evidence="1" type="ORF">DEX24_02995</name>
</gene>
<accession>A0A2U3AP43</accession>
<comment type="caution">
    <text evidence="1">The sequence shown here is derived from an EMBL/GenBank/DDBJ whole genome shotgun (WGS) entry which is preliminary data.</text>
</comment>
<evidence type="ECO:0000313" key="2">
    <source>
        <dbReference type="Proteomes" id="UP000245938"/>
    </source>
</evidence>
<dbReference type="EMBL" id="QFVR01000003">
    <property type="protein sequence ID" value="PWI26318.1"/>
    <property type="molecule type" value="Genomic_DNA"/>
</dbReference>
<dbReference type="AlphaFoldDB" id="A0A2U3AP43"/>
<evidence type="ECO:0000313" key="1">
    <source>
        <dbReference type="EMBL" id="PWI26318.1"/>
    </source>
</evidence>
<proteinExistence type="predicted"/>
<dbReference type="Proteomes" id="UP000245938">
    <property type="component" value="Unassembled WGS sequence"/>
</dbReference>
<reference evidence="1 2" key="1">
    <citation type="submission" date="2018-05" db="EMBL/GenBank/DDBJ databases">
        <title>Kurthia sibirica genome sequence.</title>
        <authorList>
            <person name="Maclea K.S."/>
            <person name="Goen A.E."/>
        </authorList>
    </citation>
    <scope>NUCLEOTIDE SEQUENCE [LARGE SCALE GENOMIC DNA]</scope>
    <source>
        <strain evidence="1 2">ATCC 49154</strain>
    </source>
</reference>
<organism evidence="1 2">
    <name type="scientific">Kurthia sibirica</name>
    <dbReference type="NCBI Taxonomy" id="202750"/>
    <lineage>
        <taxon>Bacteria</taxon>
        <taxon>Bacillati</taxon>
        <taxon>Bacillota</taxon>
        <taxon>Bacilli</taxon>
        <taxon>Bacillales</taxon>
        <taxon>Caryophanaceae</taxon>
        <taxon>Kurthia</taxon>
    </lineage>
</organism>
<name>A0A2U3AP43_9BACL</name>
<sequence>MIKQQRGWGKILTKIKRNEPETTVFLTEKIHLRFEKRFPQIGLQTPRHCVLVGFLAHAIPLGVVFCAFN</sequence>
<keyword evidence="2" id="KW-1185">Reference proteome</keyword>
<protein>
    <submittedName>
        <fullName evidence="1">Uncharacterized protein</fullName>
    </submittedName>
</protein>